<proteinExistence type="predicted"/>
<dbReference type="EMBL" id="JAYKLX010000003">
    <property type="protein sequence ID" value="MEB3345240.1"/>
    <property type="molecule type" value="Genomic_DNA"/>
</dbReference>
<sequence>MSIPKFLYHYYEMDQGPFRNITENSFEKAVEIQENISVGFNSNRPPNYIALRFALEKRLKKGFLAKGGEPSRDDPFYFTLGACDWVKSLYENPGVVKIPLDRFDHEHISFTYPDSMVSFQFHDEPKLATYRKACNGQVYLLNELEELVKGYGLPSENKWNSKEALKYDRYIEVQIWDDTIIKEFQNKVA</sequence>
<gene>
    <name evidence="1" type="ORF">U6A24_07210</name>
</gene>
<evidence type="ECO:0000313" key="1">
    <source>
        <dbReference type="EMBL" id="MEB3345240.1"/>
    </source>
</evidence>
<evidence type="ECO:0000313" key="2">
    <source>
        <dbReference type="Proteomes" id="UP001327027"/>
    </source>
</evidence>
<keyword evidence="2" id="KW-1185">Reference proteome</keyword>
<name>A0ABU5ZT53_9FLAO</name>
<accession>A0ABU5ZT53</accession>
<protein>
    <submittedName>
        <fullName evidence="1">Uncharacterized protein</fullName>
    </submittedName>
</protein>
<dbReference type="Proteomes" id="UP001327027">
    <property type="component" value="Unassembled WGS sequence"/>
</dbReference>
<organism evidence="1 2">
    <name type="scientific">Aquimarina gracilis</name>
    <dbReference type="NCBI Taxonomy" id="874422"/>
    <lineage>
        <taxon>Bacteria</taxon>
        <taxon>Pseudomonadati</taxon>
        <taxon>Bacteroidota</taxon>
        <taxon>Flavobacteriia</taxon>
        <taxon>Flavobacteriales</taxon>
        <taxon>Flavobacteriaceae</taxon>
        <taxon>Aquimarina</taxon>
    </lineage>
</organism>
<reference evidence="1 2" key="1">
    <citation type="journal article" date="2013" name="Int. J. Syst. Evol. Microbiol.">
        <title>Aquimarina gracilis sp. nov., isolated from the gut microflora of a mussel, Mytilus coruscus, and emended description of Aquimarina spongiae.</title>
        <authorList>
            <person name="Park S.C."/>
            <person name="Choe H.N."/>
            <person name="Baik K.S."/>
            <person name="Seong C.N."/>
        </authorList>
    </citation>
    <scope>NUCLEOTIDE SEQUENCE [LARGE SCALE GENOMIC DNA]</scope>
    <source>
        <strain evidence="1 2">PSC32</strain>
    </source>
</reference>
<comment type="caution">
    <text evidence="1">The sequence shown here is derived from an EMBL/GenBank/DDBJ whole genome shotgun (WGS) entry which is preliminary data.</text>
</comment>
<dbReference type="RefSeq" id="WP_324179271.1">
    <property type="nucleotide sequence ID" value="NZ_BAABAW010000008.1"/>
</dbReference>